<dbReference type="InterPro" id="IPR051786">
    <property type="entry name" value="ASN_synthetase/amidase"/>
</dbReference>
<feature type="binding site" evidence="9">
    <location>
        <position position="296"/>
    </location>
    <ligand>
        <name>ATP</name>
        <dbReference type="ChEBI" id="CHEBI:30616"/>
    </ligand>
</feature>
<dbReference type="CDD" id="cd00712">
    <property type="entry name" value="AsnB"/>
    <property type="match status" value="1"/>
</dbReference>
<keyword evidence="6 8" id="KW-0315">Glutamine amidotransferase</keyword>
<dbReference type="Gene3D" id="3.60.20.10">
    <property type="entry name" value="Glutamine Phosphoribosylpyrophosphate, subunit 1, domain 1"/>
    <property type="match status" value="1"/>
</dbReference>
<dbReference type="InterPro" id="IPR029055">
    <property type="entry name" value="Ntn_hydrolases_N"/>
</dbReference>
<evidence type="ECO:0000256" key="10">
    <source>
        <dbReference type="PIRSR" id="PIRSR001589-3"/>
    </source>
</evidence>
<dbReference type="CDD" id="cd01991">
    <property type="entry name" value="Asn_synthase_B_C"/>
    <property type="match status" value="1"/>
</dbReference>
<dbReference type="GO" id="GO:0005829">
    <property type="term" value="C:cytosol"/>
    <property type="evidence" value="ECO:0007669"/>
    <property type="project" value="TreeGrafter"/>
</dbReference>
<keyword evidence="12" id="KW-0436">Ligase</keyword>
<reference evidence="12" key="1">
    <citation type="journal article" date="2020" name="mSystems">
        <title>Genome- and Community-Level Interaction Insights into Carbon Utilization and Element Cycling Functions of Hydrothermarchaeota in Hydrothermal Sediment.</title>
        <authorList>
            <person name="Zhou Z."/>
            <person name="Liu Y."/>
            <person name="Xu W."/>
            <person name="Pan J."/>
            <person name="Luo Z.H."/>
            <person name="Li M."/>
        </authorList>
    </citation>
    <scope>NUCLEOTIDE SEQUENCE [LARGE SCALE GENOMIC DNA]</scope>
    <source>
        <strain evidence="12">HyVt-233</strain>
    </source>
</reference>
<dbReference type="Pfam" id="PF13522">
    <property type="entry name" value="GATase_6"/>
    <property type="match status" value="1"/>
</dbReference>
<evidence type="ECO:0000259" key="11">
    <source>
        <dbReference type="PROSITE" id="PS51278"/>
    </source>
</evidence>
<dbReference type="NCBIfam" id="TIGR01536">
    <property type="entry name" value="asn_synth_AEB"/>
    <property type="match status" value="1"/>
</dbReference>
<keyword evidence="4 9" id="KW-0547">Nucleotide-binding</keyword>
<feature type="domain" description="Glutamine amidotransferase type-2" evidence="11">
    <location>
        <begin position="2"/>
        <end position="211"/>
    </location>
</feature>
<dbReference type="PIRSF" id="PIRSF001589">
    <property type="entry name" value="Asn_synthetase_glu-h"/>
    <property type="match status" value="1"/>
</dbReference>
<dbReference type="PROSITE" id="PS51278">
    <property type="entry name" value="GATASE_TYPE_2"/>
    <property type="match status" value="1"/>
</dbReference>
<dbReference type="AlphaFoldDB" id="A0A7C0YAI1"/>
<protein>
    <recommendedName>
        <fullName evidence="3">asparagine synthase (glutamine-hydrolyzing)</fullName>
        <ecNumber evidence="3">6.3.5.4</ecNumber>
    </recommendedName>
</protein>
<evidence type="ECO:0000313" key="12">
    <source>
        <dbReference type="EMBL" id="HDD44951.1"/>
    </source>
</evidence>
<comment type="similarity">
    <text evidence="2">Belongs to the asparagine synthetase family.</text>
</comment>
<evidence type="ECO:0000256" key="7">
    <source>
        <dbReference type="ARBA" id="ARBA00048741"/>
    </source>
</evidence>
<dbReference type="Proteomes" id="UP000886289">
    <property type="component" value="Unassembled WGS sequence"/>
</dbReference>
<feature type="binding site" evidence="9">
    <location>
        <position position="98"/>
    </location>
    <ligand>
        <name>L-glutamine</name>
        <dbReference type="ChEBI" id="CHEBI:58359"/>
    </ligand>
</feature>
<dbReference type="InterPro" id="IPR006426">
    <property type="entry name" value="Asn_synth_AEB"/>
</dbReference>
<sequence length="638" mass="75350">MCGIAGFWKNTGLKKEIIIYMTNALSHRGPDDEGYYIDEKSGIALGHRRLSVLDLSPKGNQPMKFDNLIIVYNGEVYNFKEIKKELEKYGYSFDSDSDTEVILKAFHRWGFDCVNKFRGMWAFAIWDKKNKKLILCRDRIGVKPLFWYYKNGLFMFSSELKSFHKHPDFNKELNLMALSLYLQYGYITSPYCIFKYTYKLEPGHFLIINKNGEIKKEQYWDVKKYFLQGIKEKHKWFKKSENEIAEELEEILTESFKLRMVSDVPVGIFLSGGIDSSLVTALLQKEYTTPLKTFTIGFYEKEYNEAHWAKKVAEYLGTEHTELYCTPKEAFEIIPKLPDIYDEPFGDSSGIPTRLVSELAKTKVKVSLSADGGDEQFCGYPRYWVIGNKIRKLSKLPIKGLTSKVLNLLNPQLAFILYTKLKFILPKWTNFRDKYIKLRNVLMYSDIKTQYDISNKYFLYEDLKQLGLKNRFSQLSKLEIEDLNNLDLMMYMDLNTYLPDDLLVKVDRATMSISLEGRDPFLDHKILEYSSRLPIQFKYRNGKGKYILRKILYKYVPKKLIKRPKQGFGVPIYEWFKSELRELYCSYLNKERIKREGIFNSGVVDKLLKDYLEDKGINPHKLWFLFIFELWNERWKVC</sequence>
<evidence type="ECO:0000256" key="9">
    <source>
        <dbReference type="PIRSR" id="PIRSR001589-2"/>
    </source>
</evidence>
<evidence type="ECO:0000256" key="8">
    <source>
        <dbReference type="PIRSR" id="PIRSR001589-1"/>
    </source>
</evidence>
<dbReference type="InterPro" id="IPR001962">
    <property type="entry name" value="Asn_synthase"/>
</dbReference>
<keyword evidence="8" id="KW-0028">Amino-acid biosynthesis</keyword>
<name>A0A7C0YAI1_DESA2</name>
<feature type="active site" description="For GATase activity" evidence="8">
    <location>
        <position position="2"/>
    </location>
</feature>
<dbReference type="EC" id="6.3.5.4" evidence="3"/>
<dbReference type="InterPro" id="IPR014729">
    <property type="entry name" value="Rossmann-like_a/b/a_fold"/>
</dbReference>
<dbReference type="InterPro" id="IPR017932">
    <property type="entry name" value="GATase_2_dom"/>
</dbReference>
<dbReference type="SUPFAM" id="SSF56235">
    <property type="entry name" value="N-terminal nucleophile aminohydrolases (Ntn hydrolases)"/>
    <property type="match status" value="1"/>
</dbReference>
<dbReference type="GO" id="GO:0004066">
    <property type="term" value="F:asparagine synthase (glutamine-hydrolyzing) activity"/>
    <property type="evidence" value="ECO:0007669"/>
    <property type="project" value="UniProtKB-EC"/>
</dbReference>
<feature type="site" description="Important for beta-aspartyl-AMP intermediate formation" evidence="10">
    <location>
        <position position="371"/>
    </location>
</feature>
<evidence type="ECO:0000256" key="6">
    <source>
        <dbReference type="ARBA" id="ARBA00022962"/>
    </source>
</evidence>
<dbReference type="SUPFAM" id="SSF52402">
    <property type="entry name" value="Adenine nucleotide alpha hydrolases-like"/>
    <property type="match status" value="1"/>
</dbReference>
<evidence type="ECO:0000256" key="4">
    <source>
        <dbReference type="ARBA" id="ARBA00022741"/>
    </source>
</evidence>
<comment type="caution">
    <text evidence="12">The sequence shown here is derived from an EMBL/GenBank/DDBJ whole genome shotgun (WGS) entry which is preliminary data.</text>
</comment>
<evidence type="ECO:0000256" key="1">
    <source>
        <dbReference type="ARBA" id="ARBA00005187"/>
    </source>
</evidence>
<dbReference type="InterPro" id="IPR033738">
    <property type="entry name" value="AsnB_N"/>
</dbReference>
<proteinExistence type="inferred from homology"/>
<gene>
    <name evidence="12" type="primary">asnB</name>
    <name evidence="12" type="ORF">ENG63_08855</name>
</gene>
<keyword evidence="8" id="KW-0061">Asparagine biosynthesis</keyword>
<evidence type="ECO:0000256" key="2">
    <source>
        <dbReference type="ARBA" id="ARBA00005752"/>
    </source>
</evidence>
<evidence type="ECO:0000256" key="5">
    <source>
        <dbReference type="ARBA" id="ARBA00022840"/>
    </source>
</evidence>
<dbReference type="GO" id="GO:0005524">
    <property type="term" value="F:ATP binding"/>
    <property type="evidence" value="ECO:0007669"/>
    <property type="project" value="UniProtKB-KW"/>
</dbReference>
<dbReference type="PANTHER" id="PTHR43284:SF1">
    <property type="entry name" value="ASPARAGINE SYNTHETASE"/>
    <property type="match status" value="1"/>
</dbReference>
<dbReference type="Gene3D" id="3.40.50.620">
    <property type="entry name" value="HUPs"/>
    <property type="match status" value="1"/>
</dbReference>
<comment type="catalytic activity">
    <reaction evidence="7">
        <text>L-aspartate + L-glutamine + ATP + H2O = L-asparagine + L-glutamate + AMP + diphosphate + H(+)</text>
        <dbReference type="Rhea" id="RHEA:12228"/>
        <dbReference type="ChEBI" id="CHEBI:15377"/>
        <dbReference type="ChEBI" id="CHEBI:15378"/>
        <dbReference type="ChEBI" id="CHEBI:29985"/>
        <dbReference type="ChEBI" id="CHEBI:29991"/>
        <dbReference type="ChEBI" id="CHEBI:30616"/>
        <dbReference type="ChEBI" id="CHEBI:33019"/>
        <dbReference type="ChEBI" id="CHEBI:58048"/>
        <dbReference type="ChEBI" id="CHEBI:58359"/>
        <dbReference type="ChEBI" id="CHEBI:456215"/>
        <dbReference type="EC" id="6.3.5.4"/>
    </reaction>
</comment>
<dbReference type="GO" id="GO:0006529">
    <property type="term" value="P:asparagine biosynthetic process"/>
    <property type="evidence" value="ECO:0007669"/>
    <property type="project" value="UniProtKB-KW"/>
</dbReference>
<comment type="pathway">
    <text evidence="1">Amino-acid biosynthesis; L-asparagine biosynthesis; L-asparagine from L-aspartate (L-Gln route): step 1/1.</text>
</comment>
<evidence type="ECO:0000256" key="3">
    <source>
        <dbReference type="ARBA" id="ARBA00012737"/>
    </source>
</evidence>
<keyword evidence="5 9" id="KW-0067">ATP-binding</keyword>
<dbReference type="PANTHER" id="PTHR43284">
    <property type="entry name" value="ASPARAGINE SYNTHETASE (GLUTAMINE-HYDROLYZING)"/>
    <property type="match status" value="1"/>
</dbReference>
<organism evidence="12">
    <name type="scientific">Desulfofervidus auxilii</name>
    <dbReference type="NCBI Taxonomy" id="1621989"/>
    <lineage>
        <taxon>Bacteria</taxon>
        <taxon>Pseudomonadati</taxon>
        <taxon>Thermodesulfobacteriota</taxon>
        <taxon>Candidatus Desulfofervidia</taxon>
        <taxon>Candidatus Desulfofervidales</taxon>
        <taxon>Candidatus Desulfofervidaceae</taxon>
        <taxon>Candidatus Desulfofervidus</taxon>
    </lineage>
</organism>
<dbReference type="Pfam" id="PF00733">
    <property type="entry name" value="Asn_synthase"/>
    <property type="match status" value="1"/>
</dbReference>
<accession>A0A7C0YAI1</accession>
<dbReference type="EMBL" id="DRBS01000324">
    <property type="protein sequence ID" value="HDD44951.1"/>
    <property type="molecule type" value="Genomic_DNA"/>
</dbReference>